<dbReference type="InterPro" id="IPR004036">
    <property type="entry name" value="Endonuclease-III-like_CS2"/>
</dbReference>
<dbReference type="InterPro" id="IPR015797">
    <property type="entry name" value="NUDIX_hydrolase-like_dom_sf"/>
</dbReference>
<comment type="function">
    <text evidence="3">Adenine glycosylase active on G-A mispairs. MutY also corrects error-prone DNA synthesis past GO lesions which are due to the oxidatively damaged form of guanine: 7,8-dihydro-8-oxoguanine (8-oxo-dGTP).</text>
</comment>
<dbReference type="GO" id="GO:0051539">
    <property type="term" value="F:4 iron, 4 sulfur cluster binding"/>
    <property type="evidence" value="ECO:0007669"/>
    <property type="project" value="UniProtKB-KW"/>
</dbReference>
<keyword evidence="13" id="KW-0234">DNA repair</keyword>
<organism evidence="17 18">
    <name type="scientific">Limisphaera ngatamarikiensis</name>
    <dbReference type="NCBI Taxonomy" id="1324935"/>
    <lineage>
        <taxon>Bacteria</taxon>
        <taxon>Pseudomonadati</taxon>
        <taxon>Verrucomicrobiota</taxon>
        <taxon>Verrucomicrobiia</taxon>
        <taxon>Limisphaerales</taxon>
        <taxon>Limisphaeraceae</taxon>
        <taxon>Limisphaera</taxon>
    </lineage>
</organism>
<dbReference type="Gene3D" id="1.10.1670.10">
    <property type="entry name" value="Helix-hairpin-Helix base-excision DNA repair enzymes (C-terminal)"/>
    <property type="match status" value="1"/>
</dbReference>
<keyword evidence="9" id="KW-0227">DNA damage</keyword>
<comment type="catalytic activity">
    <reaction evidence="1">
        <text>Hydrolyzes free adenine bases from 7,8-dihydro-8-oxoguanine:adenine mismatched double-stranded DNA, leaving an apurinic site.</text>
        <dbReference type="EC" id="3.2.2.31"/>
    </reaction>
</comment>
<dbReference type="SMART" id="SM00478">
    <property type="entry name" value="ENDO3c"/>
    <property type="match status" value="1"/>
</dbReference>
<reference evidence="17 18" key="1">
    <citation type="submission" date="2020-02" db="EMBL/GenBank/DDBJ databases">
        <title>Draft genome sequence of Limisphaera ngatamarikiensis NGM72.4T, a thermophilic Verrucomicrobia grouped in subdivision 3.</title>
        <authorList>
            <person name="Carere C.R."/>
            <person name="Steen J."/>
            <person name="Hugenholtz P."/>
            <person name="Stott M.B."/>
        </authorList>
    </citation>
    <scope>NUCLEOTIDE SEQUENCE [LARGE SCALE GENOMIC DNA]</scope>
    <source>
        <strain evidence="17 18">NGM72.4</strain>
    </source>
</reference>
<dbReference type="PANTHER" id="PTHR42944:SF1">
    <property type="entry name" value="ADENINE DNA GLYCOSYLASE"/>
    <property type="match status" value="1"/>
</dbReference>
<dbReference type="AlphaFoldDB" id="A0A6M1RNH4"/>
<evidence type="ECO:0000256" key="10">
    <source>
        <dbReference type="ARBA" id="ARBA00022801"/>
    </source>
</evidence>
<dbReference type="InterPro" id="IPR003265">
    <property type="entry name" value="HhH-GPD_domain"/>
</dbReference>
<dbReference type="EMBL" id="JAAKYA010000045">
    <property type="protein sequence ID" value="NGO39109.1"/>
    <property type="molecule type" value="Genomic_DNA"/>
</dbReference>
<evidence type="ECO:0000256" key="15">
    <source>
        <dbReference type="SAM" id="MobiDB-lite"/>
    </source>
</evidence>
<dbReference type="Pfam" id="PF00633">
    <property type="entry name" value="HHH"/>
    <property type="match status" value="1"/>
</dbReference>
<evidence type="ECO:0000256" key="4">
    <source>
        <dbReference type="ARBA" id="ARBA00008343"/>
    </source>
</evidence>
<dbReference type="GO" id="GO:0046872">
    <property type="term" value="F:metal ion binding"/>
    <property type="evidence" value="ECO:0007669"/>
    <property type="project" value="UniProtKB-KW"/>
</dbReference>
<evidence type="ECO:0000256" key="3">
    <source>
        <dbReference type="ARBA" id="ARBA00002933"/>
    </source>
</evidence>
<dbReference type="RefSeq" id="WP_165106930.1">
    <property type="nucleotide sequence ID" value="NZ_JAAKYA010000045.1"/>
</dbReference>
<dbReference type="GO" id="GO:0006298">
    <property type="term" value="P:mismatch repair"/>
    <property type="evidence" value="ECO:0007669"/>
    <property type="project" value="TreeGrafter"/>
</dbReference>
<dbReference type="FunFam" id="1.10.340.30:FF:000002">
    <property type="entry name" value="Adenine DNA glycosylase"/>
    <property type="match status" value="1"/>
</dbReference>
<evidence type="ECO:0000313" key="17">
    <source>
        <dbReference type="EMBL" id="NGO39109.1"/>
    </source>
</evidence>
<dbReference type="GO" id="GO:0034039">
    <property type="term" value="F:8-oxo-7,8-dihydroguanine DNA N-glycosylase activity"/>
    <property type="evidence" value="ECO:0007669"/>
    <property type="project" value="TreeGrafter"/>
</dbReference>
<evidence type="ECO:0000256" key="1">
    <source>
        <dbReference type="ARBA" id="ARBA00000843"/>
    </source>
</evidence>
<evidence type="ECO:0000259" key="16">
    <source>
        <dbReference type="SMART" id="SM00478"/>
    </source>
</evidence>
<dbReference type="GO" id="GO:0035485">
    <property type="term" value="F:adenine/guanine mispair binding"/>
    <property type="evidence" value="ECO:0007669"/>
    <property type="project" value="TreeGrafter"/>
</dbReference>
<keyword evidence="18" id="KW-1185">Reference proteome</keyword>
<gene>
    <name evidence="17" type="ORF">G4L39_06815</name>
</gene>
<keyword evidence="12" id="KW-0411">Iron-sulfur</keyword>
<accession>A0A6M1RNH4</accession>
<evidence type="ECO:0000256" key="8">
    <source>
        <dbReference type="ARBA" id="ARBA00022723"/>
    </source>
</evidence>
<keyword evidence="8" id="KW-0479">Metal-binding</keyword>
<evidence type="ECO:0000256" key="6">
    <source>
        <dbReference type="ARBA" id="ARBA00022023"/>
    </source>
</evidence>
<dbReference type="Gene3D" id="3.90.79.10">
    <property type="entry name" value="Nucleoside Triphosphate Pyrophosphohydrolase"/>
    <property type="match status" value="1"/>
</dbReference>
<feature type="region of interest" description="Disordered" evidence="15">
    <location>
        <begin position="379"/>
        <end position="400"/>
    </location>
</feature>
<dbReference type="PANTHER" id="PTHR42944">
    <property type="entry name" value="ADENINE DNA GLYCOSYLASE"/>
    <property type="match status" value="1"/>
</dbReference>
<evidence type="ECO:0000256" key="2">
    <source>
        <dbReference type="ARBA" id="ARBA00001966"/>
    </source>
</evidence>
<evidence type="ECO:0000256" key="14">
    <source>
        <dbReference type="ARBA" id="ARBA00023295"/>
    </source>
</evidence>
<evidence type="ECO:0000256" key="5">
    <source>
        <dbReference type="ARBA" id="ARBA00012045"/>
    </source>
</evidence>
<dbReference type="SUPFAM" id="SSF55811">
    <property type="entry name" value="Nudix"/>
    <property type="match status" value="1"/>
</dbReference>
<dbReference type="Proteomes" id="UP000477311">
    <property type="component" value="Unassembled WGS sequence"/>
</dbReference>
<evidence type="ECO:0000313" key="18">
    <source>
        <dbReference type="Proteomes" id="UP000477311"/>
    </source>
</evidence>
<sequence>MTDISVTWTPNQVRTLVQRLLRWFSQHARNLPWRHTRDPYALWIAEVMLQQTRVNTVIPYWQHWIQTIPDIPTLARTRQDQLRKLWAGLGYYRRLENLHRAAKLILKHHHGRFPDRYEDILALPGIGRYTAGAIASTAFNLPTPVVDGNVARVLSRLTGRPLRAPSAAAWSLATQLVQQAARHKPIPLQPLAPPGRPRSAPLCPPCSALNQSLMELGATVCLPAVPRCHDCPLQTLCTYRHSSQPDPAPTRNHIPTTPRHLRVYLVRHNGRWLLHQRPANQVNAGFWELPATETNHVQPHSGHFFTNLDPWFEPLPDQPGLRLTHHITRHRYLVEARFARLKQPWPGGRWLTPRQIQNRPLTRLTQKILHHLGVLPANPNAPLAPLQPNKKNLCLPRHTA</sequence>
<feature type="compositionally biased region" description="Low complexity" evidence="15">
    <location>
        <begin position="379"/>
        <end position="389"/>
    </location>
</feature>
<keyword evidence="11" id="KW-0408">Iron</keyword>
<name>A0A6M1RNH4_9BACT</name>
<evidence type="ECO:0000256" key="11">
    <source>
        <dbReference type="ARBA" id="ARBA00023004"/>
    </source>
</evidence>
<proteinExistence type="inferred from homology"/>
<dbReference type="PROSITE" id="PS01155">
    <property type="entry name" value="ENDONUCLEASE_III_2"/>
    <property type="match status" value="1"/>
</dbReference>
<comment type="cofactor">
    <cofactor evidence="2">
        <name>[4Fe-4S] cluster</name>
        <dbReference type="ChEBI" id="CHEBI:49883"/>
    </cofactor>
</comment>
<dbReference type="InterPro" id="IPR029119">
    <property type="entry name" value="MutY_C"/>
</dbReference>
<dbReference type="GO" id="GO:0032357">
    <property type="term" value="F:oxidized purine DNA binding"/>
    <property type="evidence" value="ECO:0007669"/>
    <property type="project" value="TreeGrafter"/>
</dbReference>
<evidence type="ECO:0000256" key="9">
    <source>
        <dbReference type="ARBA" id="ARBA00022763"/>
    </source>
</evidence>
<comment type="caution">
    <text evidence="17">The sequence shown here is derived from an EMBL/GenBank/DDBJ whole genome shotgun (WGS) entry which is preliminary data.</text>
</comment>
<keyword evidence="10" id="KW-0378">Hydrolase</keyword>
<dbReference type="InterPro" id="IPR000445">
    <property type="entry name" value="HhH_motif"/>
</dbReference>
<protein>
    <recommendedName>
        <fullName evidence="6">Adenine DNA glycosylase</fullName>
        <ecNumber evidence="5">3.2.2.31</ecNumber>
    </recommendedName>
</protein>
<dbReference type="InterPro" id="IPR023170">
    <property type="entry name" value="HhH_base_excis_C"/>
</dbReference>
<dbReference type="CDD" id="cd00056">
    <property type="entry name" value="ENDO3c"/>
    <property type="match status" value="1"/>
</dbReference>
<dbReference type="Pfam" id="PF00730">
    <property type="entry name" value="HhH-GPD"/>
    <property type="match status" value="1"/>
</dbReference>
<dbReference type="GO" id="GO:0006284">
    <property type="term" value="P:base-excision repair"/>
    <property type="evidence" value="ECO:0007669"/>
    <property type="project" value="InterPro"/>
</dbReference>
<keyword evidence="14" id="KW-0326">Glycosidase</keyword>
<keyword evidence="7" id="KW-0004">4Fe-4S</keyword>
<dbReference type="EC" id="3.2.2.31" evidence="5"/>
<dbReference type="Gene3D" id="1.10.340.30">
    <property type="entry name" value="Hypothetical protein, domain 2"/>
    <property type="match status" value="1"/>
</dbReference>
<dbReference type="InterPro" id="IPR011257">
    <property type="entry name" value="DNA_glycosylase"/>
</dbReference>
<comment type="similarity">
    <text evidence="4">Belongs to the Nth/MutY family.</text>
</comment>
<feature type="domain" description="HhH-GPD" evidence="16">
    <location>
        <begin position="48"/>
        <end position="219"/>
    </location>
</feature>
<dbReference type="InterPro" id="IPR044298">
    <property type="entry name" value="MIG/MutY"/>
</dbReference>
<evidence type="ECO:0000256" key="12">
    <source>
        <dbReference type="ARBA" id="ARBA00023014"/>
    </source>
</evidence>
<evidence type="ECO:0000256" key="7">
    <source>
        <dbReference type="ARBA" id="ARBA00022485"/>
    </source>
</evidence>
<dbReference type="SUPFAM" id="SSF48150">
    <property type="entry name" value="DNA-glycosylase"/>
    <property type="match status" value="1"/>
</dbReference>
<dbReference type="GO" id="GO:0000701">
    <property type="term" value="F:purine-specific mismatch base pair DNA N-glycosylase activity"/>
    <property type="evidence" value="ECO:0007669"/>
    <property type="project" value="UniProtKB-EC"/>
</dbReference>
<evidence type="ECO:0000256" key="13">
    <source>
        <dbReference type="ARBA" id="ARBA00023204"/>
    </source>
</evidence>
<dbReference type="Pfam" id="PF14815">
    <property type="entry name" value="NUDIX_4"/>
    <property type="match status" value="1"/>
</dbReference>